<dbReference type="AlphaFoldDB" id="A0AAW0EBS1"/>
<keyword evidence="3" id="KW-1185">Reference proteome</keyword>
<evidence type="ECO:0000256" key="1">
    <source>
        <dbReference type="SAM" id="MobiDB-lite"/>
    </source>
</evidence>
<gene>
    <name evidence="2" type="ORF">VNI00_000708</name>
</gene>
<sequence>MFVQVWWTDGAGELVPYSTHRRHIKKDTDNLQAISTSTSHIIPNLSSYHGNSLLYLLQQQPRRRRKRVLQPTEPDFDYGCYDHGDAGEDSGELSGRISQELPGNAEDPATSLENQEQVDPGSIADMDRDSG</sequence>
<evidence type="ECO:0000313" key="3">
    <source>
        <dbReference type="Proteomes" id="UP001383192"/>
    </source>
</evidence>
<evidence type="ECO:0000313" key="2">
    <source>
        <dbReference type="EMBL" id="KAK7060973.1"/>
    </source>
</evidence>
<feature type="region of interest" description="Disordered" evidence="1">
    <location>
        <begin position="61"/>
        <end position="131"/>
    </location>
</feature>
<organism evidence="2 3">
    <name type="scientific">Paramarasmius palmivorus</name>
    <dbReference type="NCBI Taxonomy" id="297713"/>
    <lineage>
        <taxon>Eukaryota</taxon>
        <taxon>Fungi</taxon>
        <taxon>Dikarya</taxon>
        <taxon>Basidiomycota</taxon>
        <taxon>Agaricomycotina</taxon>
        <taxon>Agaricomycetes</taxon>
        <taxon>Agaricomycetidae</taxon>
        <taxon>Agaricales</taxon>
        <taxon>Marasmiineae</taxon>
        <taxon>Marasmiaceae</taxon>
        <taxon>Paramarasmius</taxon>
    </lineage>
</organism>
<reference evidence="2 3" key="1">
    <citation type="submission" date="2024-01" db="EMBL/GenBank/DDBJ databases">
        <title>A draft genome for a cacao thread blight-causing isolate of Paramarasmius palmivorus.</title>
        <authorList>
            <person name="Baruah I.K."/>
            <person name="Bukari Y."/>
            <person name="Amoako-Attah I."/>
            <person name="Meinhardt L.W."/>
            <person name="Bailey B.A."/>
            <person name="Cohen S.P."/>
        </authorList>
    </citation>
    <scope>NUCLEOTIDE SEQUENCE [LARGE SCALE GENOMIC DNA]</scope>
    <source>
        <strain evidence="2 3">GH-12</strain>
    </source>
</reference>
<dbReference type="Proteomes" id="UP001383192">
    <property type="component" value="Unassembled WGS sequence"/>
</dbReference>
<comment type="caution">
    <text evidence="2">The sequence shown here is derived from an EMBL/GenBank/DDBJ whole genome shotgun (WGS) entry which is preliminary data.</text>
</comment>
<accession>A0AAW0EBS1</accession>
<proteinExistence type="predicted"/>
<protein>
    <submittedName>
        <fullName evidence="2">Uncharacterized protein</fullName>
    </submittedName>
</protein>
<dbReference type="EMBL" id="JAYKXP010000002">
    <property type="protein sequence ID" value="KAK7060973.1"/>
    <property type="molecule type" value="Genomic_DNA"/>
</dbReference>
<name>A0AAW0EBS1_9AGAR</name>